<proteinExistence type="predicted"/>
<dbReference type="SMART" id="SM00220">
    <property type="entry name" value="S_TKc"/>
    <property type="match status" value="1"/>
</dbReference>
<protein>
    <recommendedName>
        <fullName evidence="2">Protein kinase domain-containing protein</fullName>
    </recommendedName>
</protein>
<dbReference type="InterPro" id="IPR000719">
    <property type="entry name" value="Prot_kinase_dom"/>
</dbReference>
<evidence type="ECO:0000259" key="2">
    <source>
        <dbReference type="PROSITE" id="PS50011"/>
    </source>
</evidence>
<feature type="domain" description="Protein kinase" evidence="2">
    <location>
        <begin position="27"/>
        <end position="289"/>
    </location>
</feature>
<organism evidence="3 4">
    <name type="scientific">Tritrichomonas musculus</name>
    <dbReference type="NCBI Taxonomy" id="1915356"/>
    <lineage>
        <taxon>Eukaryota</taxon>
        <taxon>Metamonada</taxon>
        <taxon>Parabasalia</taxon>
        <taxon>Tritrichomonadida</taxon>
        <taxon>Tritrichomonadidae</taxon>
        <taxon>Tritrichomonas</taxon>
    </lineage>
</organism>
<dbReference type="Gene3D" id="1.10.510.10">
    <property type="entry name" value="Transferase(Phosphotransferase) domain 1"/>
    <property type="match status" value="1"/>
</dbReference>
<comment type="caution">
    <text evidence="3">The sequence shown here is derived from an EMBL/GenBank/DDBJ whole genome shotgun (WGS) entry which is preliminary data.</text>
</comment>
<evidence type="ECO:0000256" key="1">
    <source>
        <dbReference type="SAM" id="MobiDB-lite"/>
    </source>
</evidence>
<dbReference type="PROSITE" id="PS50011">
    <property type="entry name" value="PROTEIN_KINASE_DOM"/>
    <property type="match status" value="1"/>
</dbReference>
<dbReference type="PANTHER" id="PTHR44167">
    <property type="entry name" value="OVARIAN-SPECIFIC SERINE/THREONINE-PROTEIN KINASE LOK-RELATED"/>
    <property type="match status" value="1"/>
</dbReference>
<name>A0ABR2IZZ2_9EUKA</name>
<feature type="region of interest" description="Disordered" evidence="1">
    <location>
        <begin position="1"/>
        <end position="22"/>
    </location>
</feature>
<dbReference type="PROSITE" id="PS00108">
    <property type="entry name" value="PROTEIN_KINASE_ST"/>
    <property type="match status" value="1"/>
</dbReference>
<dbReference type="PANTHER" id="PTHR44167:SF30">
    <property type="entry name" value="PHOSPHORYLASE KINASE"/>
    <property type="match status" value="1"/>
</dbReference>
<gene>
    <name evidence="3" type="ORF">M9Y10_009118</name>
</gene>
<dbReference type="InterPro" id="IPR008271">
    <property type="entry name" value="Ser/Thr_kinase_AS"/>
</dbReference>
<evidence type="ECO:0000313" key="4">
    <source>
        <dbReference type="Proteomes" id="UP001470230"/>
    </source>
</evidence>
<dbReference type="Gene3D" id="3.30.200.20">
    <property type="entry name" value="Phosphorylase Kinase, domain 1"/>
    <property type="match status" value="1"/>
</dbReference>
<keyword evidence="4" id="KW-1185">Reference proteome</keyword>
<accession>A0ABR2IZZ2</accession>
<dbReference type="Pfam" id="PF00069">
    <property type="entry name" value="Pkinase"/>
    <property type="match status" value="1"/>
</dbReference>
<dbReference type="EMBL" id="JAPFFF010000014">
    <property type="protein sequence ID" value="KAK8871205.1"/>
    <property type="molecule type" value="Genomic_DNA"/>
</dbReference>
<evidence type="ECO:0000313" key="3">
    <source>
        <dbReference type="EMBL" id="KAK8871205.1"/>
    </source>
</evidence>
<dbReference type="InterPro" id="IPR011009">
    <property type="entry name" value="Kinase-like_dom_sf"/>
</dbReference>
<sequence length="314" mass="36597">MSQTNDNDIYYTDETPDPPINENYNGYISDEKFRKTNCSIIYVGHKEDEDSSSGKYVFKFIKRKKGKENPDNEVQIMNDLNHPNILRPELAFPYNQYVCIITKFARHETLDNIIDKHNAGQGIPEDLARIAMRQMLEAVKFLHENHIMHRDIKPDNFLVNSWAPDPILVILSDFGFAKSFEPNELFTRYIGTPDYAAPEIHCHIPYDSKIDIWSLGITLFKMLTNQSPLPKYSLFKHDFGRSIRRGNLNLKLLQINKNSIEVIDLIQNMCQKNPKDRLTAEQALNHSWFSVPEKPTNLENKTKERLLTNEVQHF</sequence>
<dbReference type="SUPFAM" id="SSF56112">
    <property type="entry name" value="Protein kinase-like (PK-like)"/>
    <property type="match status" value="1"/>
</dbReference>
<reference evidence="3 4" key="1">
    <citation type="submission" date="2024-04" db="EMBL/GenBank/DDBJ databases">
        <title>Tritrichomonas musculus Genome.</title>
        <authorList>
            <person name="Alves-Ferreira E."/>
            <person name="Grigg M."/>
            <person name="Lorenzi H."/>
            <person name="Galac M."/>
        </authorList>
    </citation>
    <scope>NUCLEOTIDE SEQUENCE [LARGE SCALE GENOMIC DNA]</scope>
    <source>
        <strain evidence="3 4">EAF2021</strain>
    </source>
</reference>
<dbReference type="Proteomes" id="UP001470230">
    <property type="component" value="Unassembled WGS sequence"/>
</dbReference>